<feature type="compositionally biased region" description="Polar residues" evidence="1">
    <location>
        <begin position="57"/>
        <end position="68"/>
    </location>
</feature>
<gene>
    <name evidence="2" type="ORF">PISMIDRAFT_15028</name>
</gene>
<reference evidence="2 3" key="1">
    <citation type="submission" date="2014-04" db="EMBL/GenBank/DDBJ databases">
        <authorList>
            <consortium name="DOE Joint Genome Institute"/>
            <person name="Kuo A."/>
            <person name="Kohler A."/>
            <person name="Costa M.D."/>
            <person name="Nagy L.G."/>
            <person name="Floudas D."/>
            <person name="Copeland A."/>
            <person name="Barry K.W."/>
            <person name="Cichocki N."/>
            <person name="Veneault-Fourrey C."/>
            <person name="LaButti K."/>
            <person name="Lindquist E.A."/>
            <person name="Lipzen A."/>
            <person name="Lundell T."/>
            <person name="Morin E."/>
            <person name="Murat C."/>
            <person name="Sun H."/>
            <person name="Tunlid A."/>
            <person name="Henrissat B."/>
            <person name="Grigoriev I.V."/>
            <person name="Hibbett D.S."/>
            <person name="Martin F."/>
            <person name="Nordberg H.P."/>
            <person name="Cantor M.N."/>
            <person name="Hua S.X."/>
        </authorList>
    </citation>
    <scope>NUCLEOTIDE SEQUENCE [LARGE SCALE GENOMIC DNA]</scope>
    <source>
        <strain evidence="2 3">441</strain>
    </source>
</reference>
<proteinExistence type="predicted"/>
<keyword evidence="3" id="KW-1185">Reference proteome</keyword>
<reference evidence="3" key="2">
    <citation type="submission" date="2015-01" db="EMBL/GenBank/DDBJ databases">
        <title>Evolutionary Origins and Diversification of the Mycorrhizal Mutualists.</title>
        <authorList>
            <consortium name="DOE Joint Genome Institute"/>
            <consortium name="Mycorrhizal Genomics Consortium"/>
            <person name="Kohler A."/>
            <person name="Kuo A."/>
            <person name="Nagy L.G."/>
            <person name="Floudas D."/>
            <person name="Copeland A."/>
            <person name="Barry K.W."/>
            <person name="Cichocki N."/>
            <person name="Veneault-Fourrey C."/>
            <person name="LaButti K."/>
            <person name="Lindquist E.A."/>
            <person name="Lipzen A."/>
            <person name="Lundell T."/>
            <person name="Morin E."/>
            <person name="Murat C."/>
            <person name="Riley R."/>
            <person name="Ohm R."/>
            <person name="Sun H."/>
            <person name="Tunlid A."/>
            <person name="Henrissat B."/>
            <person name="Grigoriev I.V."/>
            <person name="Hibbett D.S."/>
            <person name="Martin F."/>
        </authorList>
    </citation>
    <scope>NUCLEOTIDE SEQUENCE [LARGE SCALE GENOMIC DNA]</scope>
    <source>
        <strain evidence="3">441</strain>
    </source>
</reference>
<evidence type="ECO:0000313" key="3">
    <source>
        <dbReference type="Proteomes" id="UP000054018"/>
    </source>
</evidence>
<dbReference type="EMBL" id="KN833825">
    <property type="protein sequence ID" value="KIK17524.1"/>
    <property type="molecule type" value="Genomic_DNA"/>
</dbReference>
<dbReference type="AlphaFoldDB" id="A0A0C9YU31"/>
<dbReference type="HOGENOM" id="CLU_2794875_0_0_1"/>
<name>A0A0C9YU31_9AGAM</name>
<sequence>MVDEGSKDTSHAADLVAVKVVVASSHEAPAVEQEQATVVDNSTSMMQGLGSGVTGAIQASQGTEEPCE</sequence>
<dbReference type="Proteomes" id="UP000054018">
    <property type="component" value="Unassembled WGS sequence"/>
</dbReference>
<accession>A0A0C9YU31</accession>
<organism evidence="2 3">
    <name type="scientific">Pisolithus microcarpus 441</name>
    <dbReference type="NCBI Taxonomy" id="765257"/>
    <lineage>
        <taxon>Eukaryota</taxon>
        <taxon>Fungi</taxon>
        <taxon>Dikarya</taxon>
        <taxon>Basidiomycota</taxon>
        <taxon>Agaricomycotina</taxon>
        <taxon>Agaricomycetes</taxon>
        <taxon>Agaricomycetidae</taxon>
        <taxon>Boletales</taxon>
        <taxon>Sclerodermatineae</taxon>
        <taxon>Pisolithaceae</taxon>
        <taxon>Pisolithus</taxon>
    </lineage>
</organism>
<evidence type="ECO:0000256" key="1">
    <source>
        <dbReference type="SAM" id="MobiDB-lite"/>
    </source>
</evidence>
<evidence type="ECO:0000313" key="2">
    <source>
        <dbReference type="EMBL" id="KIK17524.1"/>
    </source>
</evidence>
<protein>
    <submittedName>
        <fullName evidence="2">Uncharacterized protein</fullName>
    </submittedName>
</protein>
<feature type="region of interest" description="Disordered" evidence="1">
    <location>
        <begin position="47"/>
        <end position="68"/>
    </location>
</feature>